<accession>A0ABS1U4D8</accession>
<dbReference type="PANTHER" id="PTHR33376">
    <property type="match status" value="1"/>
</dbReference>
<evidence type="ECO:0000256" key="1">
    <source>
        <dbReference type="ARBA" id="ARBA00022729"/>
    </source>
</evidence>
<dbReference type="CDD" id="cd13602">
    <property type="entry name" value="PBP2_TRAP_BpDctp6_7"/>
    <property type="match status" value="1"/>
</dbReference>
<proteinExistence type="predicted"/>
<evidence type="ECO:0000313" key="3">
    <source>
        <dbReference type="EMBL" id="MBL6078804.1"/>
    </source>
</evidence>
<dbReference type="Proteomes" id="UP000660885">
    <property type="component" value="Unassembled WGS sequence"/>
</dbReference>
<dbReference type="InterPro" id="IPR018389">
    <property type="entry name" value="DctP_fam"/>
</dbReference>
<dbReference type="InterPro" id="IPR038404">
    <property type="entry name" value="TRAP_DctP_sf"/>
</dbReference>
<sequence length="369" mass="39900">MVLRRHFLTGPSLRPGAARRAASLLFACLACLALFGAVPALADNPPISLKIVGGLGGVTQYTRYEMPFWTEQVPQLTRGQVRAEIAPFDRSGIRGPEMLPLMRLGVVPFGTVPLAVSASEEPEINAVDLPVLNPDIGTLRQTLAQLRPRLETLLKERFNVVLLAIYAYPSQVVFCRQPFSGLGDLGGRRIRVSSVGQSELFEALGATPVVIPFADIPAALRGGIVECAVTGSFSGNTLGLPGIANYVSRQAISWGVSVFGANAGAWAALPPEIRGQLQGGLSELQQQIWRAAEQETEEGFACNAGRPECLRGTRGQMVVLDDEPRDRQRRAQLLRDVILPSWVRRCGGDCIETWNTIMAPSRGILARPE</sequence>
<evidence type="ECO:0000313" key="4">
    <source>
        <dbReference type="Proteomes" id="UP000660885"/>
    </source>
</evidence>
<dbReference type="EMBL" id="JAETWB010000004">
    <property type="protein sequence ID" value="MBL6078804.1"/>
    <property type="molecule type" value="Genomic_DNA"/>
</dbReference>
<dbReference type="Pfam" id="PF03480">
    <property type="entry name" value="DctP"/>
    <property type="match status" value="1"/>
</dbReference>
<keyword evidence="4" id="KW-1185">Reference proteome</keyword>
<dbReference type="NCBIfam" id="NF037995">
    <property type="entry name" value="TRAP_S1"/>
    <property type="match status" value="1"/>
</dbReference>
<protein>
    <submittedName>
        <fullName evidence="3">TRAP transporter substrate-binding protein</fullName>
    </submittedName>
</protein>
<evidence type="ECO:0000256" key="2">
    <source>
        <dbReference type="SAM" id="SignalP"/>
    </source>
</evidence>
<reference evidence="3 4" key="1">
    <citation type="submission" date="2021-01" db="EMBL/GenBank/DDBJ databases">
        <title>Belnapia mucosa sp. nov. and Belnapia arida sp. nov., isolated from the Tabernas Desert (Almeria, Spain).</title>
        <authorList>
            <person name="Molina-Menor E."/>
            <person name="Vidal-Verdu A."/>
            <person name="Calonge A."/>
            <person name="Satari L."/>
            <person name="Pereto J."/>
            <person name="Porcar M."/>
        </authorList>
    </citation>
    <scope>NUCLEOTIDE SEQUENCE [LARGE SCALE GENOMIC DNA]</scope>
    <source>
        <strain evidence="3 4">T18</strain>
    </source>
</reference>
<organism evidence="3 4">
    <name type="scientific">Belnapia arida</name>
    <dbReference type="NCBI Taxonomy" id="2804533"/>
    <lineage>
        <taxon>Bacteria</taxon>
        <taxon>Pseudomonadati</taxon>
        <taxon>Pseudomonadota</taxon>
        <taxon>Alphaproteobacteria</taxon>
        <taxon>Acetobacterales</taxon>
        <taxon>Roseomonadaceae</taxon>
        <taxon>Belnapia</taxon>
    </lineage>
</organism>
<gene>
    <name evidence="3" type="ORF">JMJ56_12365</name>
</gene>
<keyword evidence="1 2" id="KW-0732">Signal</keyword>
<feature type="chain" id="PRO_5047211124" evidence="2">
    <location>
        <begin position="43"/>
        <end position="369"/>
    </location>
</feature>
<feature type="signal peptide" evidence="2">
    <location>
        <begin position="1"/>
        <end position="42"/>
    </location>
</feature>
<comment type="caution">
    <text evidence="3">The sequence shown here is derived from an EMBL/GenBank/DDBJ whole genome shotgun (WGS) entry which is preliminary data.</text>
</comment>
<name>A0ABS1U4D8_9PROT</name>
<dbReference type="PANTHER" id="PTHR33376:SF15">
    <property type="entry name" value="BLL6794 PROTEIN"/>
    <property type="match status" value="1"/>
</dbReference>
<dbReference type="Gene3D" id="3.40.190.170">
    <property type="entry name" value="Bacterial extracellular solute-binding protein, family 7"/>
    <property type="match status" value="1"/>
</dbReference>
<dbReference type="RefSeq" id="WP_202832076.1">
    <property type="nucleotide sequence ID" value="NZ_JAETWB010000004.1"/>
</dbReference>